<dbReference type="EMBL" id="VSSQ01037871">
    <property type="protein sequence ID" value="MPM90677.1"/>
    <property type="molecule type" value="Genomic_DNA"/>
</dbReference>
<accession>A0A645DN04</accession>
<name>A0A645DN04_9ZZZZ</name>
<reference evidence="1" key="1">
    <citation type="submission" date="2019-08" db="EMBL/GenBank/DDBJ databases">
        <authorList>
            <person name="Kucharzyk K."/>
            <person name="Murdoch R.W."/>
            <person name="Higgins S."/>
            <person name="Loffler F."/>
        </authorList>
    </citation>
    <scope>NUCLEOTIDE SEQUENCE</scope>
</reference>
<proteinExistence type="predicted"/>
<gene>
    <name evidence="1" type="ORF">SDC9_137799</name>
</gene>
<organism evidence="1">
    <name type="scientific">bioreactor metagenome</name>
    <dbReference type="NCBI Taxonomy" id="1076179"/>
    <lineage>
        <taxon>unclassified sequences</taxon>
        <taxon>metagenomes</taxon>
        <taxon>ecological metagenomes</taxon>
    </lineage>
</organism>
<dbReference type="AlphaFoldDB" id="A0A645DN04"/>
<sequence length="91" mass="10420">MNKLSLTRLLMRIMHDPVVNIVNDCRYRDRPAAMAANRMPVFVIGQYTANYFGIKLFTSVAAFCYRRQQAAALVKPASAVALIHRQFTRCR</sequence>
<comment type="caution">
    <text evidence="1">The sequence shown here is derived from an EMBL/GenBank/DDBJ whole genome shotgun (WGS) entry which is preliminary data.</text>
</comment>
<evidence type="ECO:0000313" key="1">
    <source>
        <dbReference type="EMBL" id="MPM90677.1"/>
    </source>
</evidence>
<protein>
    <submittedName>
        <fullName evidence="1">Uncharacterized protein</fullName>
    </submittedName>
</protein>